<dbReference type="SUPFAM" id="SSF117916">
    <property type="entry name" value="Fe-S cluster assembly (FSCA) domain-like"/>
    <property type="match status" value="1"/>
</dbReference>
<dbReference type="RefSeq" id="WP_158425066.1">
    <property type="nucleotide sequence ID" value="NZ_JAOQJQ010000003.1"/>
</dbReference>
<protein>
    <submittedName>
        <fullName evidence="4">NifU family protein</fullName>
    </submittedName>
</protein>
<evidence type="ECO:0000313" key="5">
    <source>
        <dbReference type="Proteomes" id="UP001652442"/>
    </source>
</evidence>
<comment type="similarity">
    <text evidence="1">Belongs to the NifU family.</text>
</comment>
<dbReference type="Proteomes" id="UP001652442">
    <property type="component" value="Unassembled WGS sequence"/>
</dbReference>
<reference evidence="4 5" key="1">
    <citation type="journal article" date="2021" name="ISME Commun">
        <title>Automated analysis of genomic sequences facilitates high-throughput and comprehensive description of bacteria.</title>
        <authorList>
            <person name="Hitch T.C.A."/>
        </authorList>
    </citation>
    <scope>NUCLEOTIDE SEQUENCE [LARGE SCALE GENOMIC DNA]</scope>
    <source>
        <strain evidence="4 5">Sanger_109</strain>
    </source>
</reference>
<dbReference type="InterPro" id="IPR001075">
    <property type="entry name" value="NIF_FeS_clus_asmbl_NifU_C"/>
</dbReference>
<sequence>MMERIQEVLEKKVRPALLEHEGDVKVLSFEEGILRIRLLGKCSGCPSARITTEELIQKEIMEAVPQVEDVVLVQETSRELMDFARRILNHENRN</sequence>
<gene>
    <name evidence="4" type="ORF">OCV88_08405</name>
</gene>
<dbReference type="EMBL" id="JAOQJQ010000003">
    <property type="protein sequence ID" value="MCU6762352.1"/>
    <property type="molecule type" value="Genomic_DNA"/>
</dbReference>
<dbReference type="PANTHER" id="PTHR11178:SF1">
    <property type="entry name" value="NFU1 IRON-SULFUR CLUSTER SCAFFOLD HOMOLOG, MITOCHONDRIAL"/>
    <property type="match status" value="1"/>
</dbReference>
<comment type="function">
    <text evidence="2">May be involved in the formation or repair of [Fe-S] clusters present in iron-sulfur proteins.</text>
</comment>
<dbReference type="PANTHER" id="PTHR11178">
    <property type="entry name" value="IRON-SULFUR CLUSTER SCAFFOLD PROTEIN NFU-RELATED"/>
    <property type="match status" value="1"/>
</dbReference>
<dbReference type="Pfam" id="PF01106">
    <property type="entry name" value="NifU"/>
    <property type="match status" value="1"/>
</dbReference>
<feature type="domain" description="NIF system FeS cluster assembly NifU C-terminal" evidence="3">
    <location>
        <begin position="5"/>
        <end position="71"/>
    </location>
</feature>
<name>A0ABT2TJG5_9FIRM</name>
<evidence type="ECO:0000259" key="3">
    <source>
        <dbReference type="Pfam" id="PF01106"/>
    </source>
</evidence>
<keyword evidence="5" id="KW-1185">Reference proteome</keyword>
<accession>A0ABT2TJG5</accession>
<dbReference type="Gene3D" id="3.30.300.130">
    <property type="entry name" value="Fe-S cluster assembly (FSCA)"/>
    <property type="match status" value="1"/>
</dbReference>
<evidence type="ECO:0000256" key="1">
    <source>
        <dbReference type="ARBA" id="ARBA00006420"/>
    </source>
</evidence>
<comment type="caution">
    <text evidence="4">The sequence shown here is derived from an EMBL/GenBank/DDBJ whole genome shotgun (WGS) entry which is preliminary data.</text>
</comment>
<proteinExistence type="inferred from homology"/>
<dbReference type="InterPro" id="IPR034904">
    <property type="entry name" value="FSCA_dom_sf"/>
</dbReference>
<evidence type="ECO:0000313" key="4">
    <source>
        <dbReference type="EMBL" id="MCU6762352.1"/>
    </source>
</evidence>
<organism evidence="4 5">
    <name type="scientific">Brotonthovivens ammoniilytica</name>
    <dbReference type="NCBI Taxonomy" id="2981725"/>
    <lineage>
        <taxon>Bacteria</taxon>
        <taxon>Bacillati</taxon>
        <taxon>Bacillota</taxon>
        <taxon>Clostridia</taxon>
        <taxon>Lachnospirales</taxon>
        <taxon>Lachnospiraceae</taxon>
        <taxon>Brotonthovivens</taxon>
    </lineage>
</organism>
<evidence type="ECO:0000256" key="2">
    <source>
        <dbReference type="ARBA" id="ARBA00049958"/>
    </source>
</evidence>